<keyword evidence="2" id="KW-1185">Reference proteome</keyword>
<dbReference type="Pfam" id="PF14924">
    <property type="entry name" value="MAP10_N"/>
    <property type="match status" value="1"/>
</dbReference>
<dbReference type="Proteomes" id="UP000614350">
    <property type="component" value="Unassembled WGS sequence"/>
</dbReference>
<sequence>MTNNNCTSVNDEQLFALEVFVKDVTLYVDKSQKKESTELGVDFKFIDFPVIRIFQHEYNLTKTEKSKEVYTDTKFRIISFNCGQTYLFPRNPYELISAMRSSLLTLDVYKIKGISLCPYEVIKDPLGVAEIPLYGCLCDQISMATNDSNHMPKPYVIKNKFILLNQERMMSGMIAIFLRLLCVGKNSIVDFANDEKTLLFKNQNFPDEFRCMKVPIYDEALIKAQERERKICFPDEKPKLSELDTPPDSHLIINLTQICTMLAEQDGLPKDLFSKLKLKFTNNCETNDKEEYYSWTPEKLIIDTSVSNVRIKSHLGNRPCYSVGCSGGLCIGGKSIWEDKKYL</sequence>
<proteinExistence type="predicted"/>
<organism evidence="1 2">
    <name type="scientific">Vespula vulgaris</name>
    <name type="common">Yellow jacket</name>
    <name type="synonym">Wasp</name>
    <dbReference type="NCBI Taxonomy" id="7454"/>
    <lineage>
        <taxon>Eukaryota</taxon>
        <taxon>Metazoa</taxon>
        <taxon>Ecdysozoa</taxon>
        <taxon>Arthropoda</taxon>
        <taxon>Hexapoda</taxon>
        <taxon>Insecta</taxon>
        <taxon>Pterygota</taxon>
        <taxon>Neoptera</taxon>
        <taxon>Endopterygota</taxon>
        <taxon>Hymenoptera</taxon>
        <taxon>Apocrita</taxon>
        <taxon>Aculeata</taxon>
        <taxon>Vespoidea</taxon>
        <taxon>Vespidae</taxon>
        <taxon>Vespinae</taxon>
        <taxon>Vespula</taxon>
    </lineage>
</organism>
<dbReference type="AlphaFoldDB" id="A0A834J6K5"/>
<evidence type="ECO:0000313" key="1">
    <source>
        <dbReference type="EMBL" id="KAF7382046.1"/>
    </source>
</evidence>
<accession>A0A834J6K5</accession>
<evidence type="ECO:0000313" key="2">
    <source>
        <dbReference type="Proteomes" id="UP000614350"/>
    </source>
</evidence>
<protein>
    <submittedName>
        <fullName evidence="1">Uncharacterized protein</fullName>
    </submittedName>
</protein>
<reference evidence="1" key="1">
    <citation type="journal article" date="2020" name="G3 (Bethesda)">
        <title>High-Quality Assemblies for Three Invasive Social Wasps from the &lt;i&gt;Vespula&lt;/i&gt; Genus.</title>
        <authorList>
            <person name="Harrop T.W.R."/>
            <person name="Guhlin J."/>
            <person name="McLaughlin G.M."/>
            <person name="Permina E."/>
            <person name="Stockwell P."/>
            <person name="Gilligan J."/>
            <person name="Le Lec M.F."/>
            <person name="Gruber M.A.M."/>
            <person name="Quinn O."/>
            <person name="Lovegrove M."/>
            <person name="Duncan E.J."/>
            <person name="Remnant E.J."/>
            <person name="Van Eeckhoven J."/>
            <person name="Graham B."/>
            <person name="Knapp R.A."/>
            <person name="Langford K.W."/>
            <person name="Kronenberg Z."/>
            <person name="Press M.O."/>
            <person name="Eacker S.M."/>
            <person name="Wilson-Rankin E.E."/>
            <person name="Purcell J."/>
            <person name="Lester P.J."/>
            <person name="Dearden P.K."/>
        </authorList>
    </citation>
    <scope>NUCLEOTIDE SEQUENCE</scope>
    <source>
        <strain evidence="1">Marl-1</strain>
    </source>
</reference>
<dbReference type="EMBL" id="JACSEA010000019">
    <property type="protein sequence ID" value="KAF7382046.1"/>
    <property type="molecule type" value="Genomic_DNA"/>
</dbReference>
<comment type="caution">
    <text evidence="1">The sequence shown here is derived from an EMBL/GenBank/DDBJ whole genome shotgun (WGS) entry which is preliminary data.</text>
</comment>
<gene>
    <name evidence="1" type="ORF">HZH66_013478</name>
</gene>
<name>A0A834J6K5_VESVU</name>